<feature type="domain" description="N-acetyltransferase" evidence="1">
    <location>
        <begin position="1"/>
        <end position="150"/>
    </location>
</feature>
<dbReference type="CDD" id="cd04301">
    <property type="entry name" value="NAT_SF"/>
    <property type="match status" value="1"/>
</dbReference>
<reference evidence="2 3" key="1">
    <citation type="submission" date="2018-12" db="EMBL/GenBank/DDBJ databases">
        <authorList>
            <person name="Sun L."/>
            <person name="Chen Z."/>
        </authorList>
    </citation>
    <scope>NUCLEOTIDE SEQUENCE [LARGE SCALE GENOMIC DNA]</scope>
    <source>
        <strain evidence="2 3">3-5-3</strain>
    </source>
</reference>
<dbReference type="InterPro" id="IPR000182">
    <property type="entry name" value="GNAT_dom"/>
</dbReference>
<dbReference type="GO" id="GO:0016747">
    <property type="term" value="F:acyltransferase activity, transferring groups other than amino-acyl groups"/>
    <property type="evidence" value="ECO:0007669"/>
    <property type="project" value="InterPro"/>
</dbReference>
<dbReference type="RefSeq" id="WP_127200818.1">
    <property type="nucleotide sequence ID" value="NZ_RZNX01000012.1"/>
</dbReference>
<dbReference type="EMBL" id="RZNX01000012">
    <property type="protein sequence ID" value="RUT28079.1"/>
    <property type="molecule type" value="Genomic_DNA"/>
</dbReference>
<gene>
    <name evidence="2" type="ORF">EJP77_18785</name>
</gene>
<dbReference type="Pfam" id="PF00583">
    <property type="entry name" value="Acetyltransf_1"/>
    <property type="match status" value="1"/>
</dbReference>
<comment type="caution">
    <text evidence="2">The sequence shown here is derived from an EMBL/GenBank/DDBJ whole genome shotgun (WGS) entry which is preliminary data.</text>
</comment>
<dbReference type="AlphaFoldDB" id="A0A433X1T2"/>
<keyword evidence="2" id="KW-0808">Transferase</keyword>
<dbReference type="PROSITE" id="PS51186">
    <property type="entry name" value="GNAT"/>
    <property type="match status" value="1"/>
</dbReference>
<evidence type="ECO:0000313" key="2">
    <source>
        <dbReference type="EMBL" id="RUT28079.1"/>
    </source>
</evidence>
<accession>A0A433X1T2</accession>
<sequence>MQESHAQEICSWAYSPPYDIYSFGPWEQMKALELEFGDPQLRRDQYLSVLTETGELAGFAQIFPMLNVSRLGIGMRPDWCGQGLGKSFVQAVVHEALRRYPYHEVDLEVLTWNERAIRTYEKAGFRITDQYERRTPEGMRSFYCMVYHNDESHSTNEIKYE</sequence>
<protein>
    <submittedName>
        <fullName evidence="2">GNAT family N-acetyltransferase</fullName>
    </submittedName>
</protein>
<name>A0A433X1T2_9BACL</name>
<dbReference type="SUPFAM" id="SSF55729">
    <property type="entry name" value="Acyl-CoA N-acyltransferases (Nat)"/>
    <property type="match status" value="1"/>
</dbReference>
<organism evidence="2 3">
    <name type="scientific">Paenibacillus zeisoli</name>
    <dbReference type="NCBI Taxonomy" id="2496267"/>
    <lineage>
        <taxon>Bacteria</taxon>
        <taxon>Bacillati</taxon>
        <taxon>Bacillota</taxon>
        <taxon>Bacilli</taxon>
        <taxon>Bacillales</taxon>
        <taxon>Paenibacillaceae</taxon>
        <taxon>Paenibacillus</taxon>
    </lineage>
</organism>
<evidence type="ECO:0000313" key="3">
    <source>
        <dbReference type="Proteomes" id="UP000272464"/>
    </source>
</evidence>
<dbReference type="Gene3D" id="3.40.630.30">
    <property type="match status" value="1"/>
</dbReference>
<proteinExistence type="predicted"/>
<keyword evidence="3" id="KW-1185">Reference proteome</keyword>
<dbReference type="Proteomes" id="UP000272464">
    <property type="component" value="Unassembled WGS sequence"/>
</dbReference>
<dbReference type="OrthoDB" id="423921at2"/>
<evidence type="ECO:0000259" key="1">
    <source>
        <dbReference type="PROSITE" id="PS51186"/>
    </source>
</evidence>
<dbReference type="InterPro" id="IPR016181">
    <property type="entry name" value="Acyl_CoA_acyltransferase"/>
</dbReference>